<reference evidence="1 2" key="1">
    <citation type="journal article" date="2021" name="Int. J. Syst. Evol. Microbiol.">
        <title>Reticulibacter mediterranei gen. nov., sp. nov., within the new family Reticulibacteraceae fam. nov., and Ktedonospora formicarum gen. nov., sp. nov., Ktedonobacter robiniae sp. nov., Dictyobacter formicarum sp. nov. and Dictyobacter arantiisoli sp. nov., belonging to the class Ktedonobacteria.</title>
        <authorList>
            <person name="Yabe S."/>
            <person name="Zheng Y."/>
            <person name="Wang C.M."/>
            <person name="Sakai Y."/>
            <person name="Abe K."/>
            <person name="Yokota A."/>
            <person name="Donadio S."/>
            <person name="Cavaletti L."/>
            <person name="Monciardini P."/>
        </authorList>
    </citation>
    <scope>NUCLEOTIDE SEQUENCE [LARGE SCALE GENOMIC DNA]</scope>
    <source>
        <strain evidence="1 2">SOSP1-9</strain>
    </source>
</reference>
<evidence type="ECO:0000313" key="1">
    <source>
        <dbReference type="EMBL" id="GHO84662.1"/>
    </source>
</evidence>
<dbReference type="RefSeq" id="WP_201362267.1">
    <property type="nucleotide sequence ID" value="NZ_BNJJ01000006.1"/>
</dbReference>
<sequence length="126" mass="15590">MHPHDQAIELFKALQPHRFPLLIRMDYREQYSYEIFEQELLLQLWFRADDENEVEKPFLHLSFYGVDFFNLRPSSFQPFPIKIESIRHWQNENVFFKVSSYESSYNDYYEELKCRRFEASLEETFE</sequence>
<protein>
    <submittedName>
        <fullName evidence="1">Uncharacterized protein</fullName>
    </submittedName>
</protein>
<proteinExistence type="predicted"/>
<accession>A0ABQ3VES5</accession>
<evidence type="ECO:0000313" key="2">
    <source>
        <dbReference type="Proteomes" id="UP000635565"/>
    </source>
</evidence>
<organism evidence="1 2">
    <name type="scientific">Dictyobacter formicarum</name>
    <dbReference type="NCBI Taxonomy" id="2778368"/>
    <lineage>
        <taxon>Bacteria</taxon>
        <taxon>Bacillati</taxon>
        <taxon>Chloroflexota</taxon>
        <taxon>Ktedonobacteria</taxon>
        <taxon>Ktedonobacterales</taxon>
        <taxon>Dictyobacteraceae</taxon>
        <taxon>Dictyobacter</taxon>
    </lineage>
</organism>
<keyword evidence="2" id="KW-1185">Reference proteome</keyword>
<dbReference type="Proteomes" id="UP000635565">
    <property type="component" value="Unassembled WGS sequence"/>
</dbReference>
<comment type="caution">
    <text evidence="1">The sequence shown here is derived from an EMBL/GenBank/DDBJ whole genome shotgun (WGS) entry which is preliminary data.</text>
</comment>
<dbReference type="EMBL" id="BNJJ01000006">
    <property type="protein sequence ID" value="GHO84662.1"/>
    <property type="molecule type" value="Genomic_DNA"/>
</dbReference>
<gene>
    <name evidence="1" type="ORF">KSZ_26680</name>
</gene>
<name>A0ABQ3VES5_9CHLR</name>